<reference evidence="1" key="1">
    <citation type="submission" date="2023-10" db="EMBL/GenBank/DDBJ databases">
        <title>Genome assemblies of two species of porcelain crab, Petrolisthes cinctipes and Petrolisthes manimaculis (Anomura: Porcellanidae).</title>
        <authorList>
            <person name="Angst P."/>
        </authorList>
    </citation>
    <scope>NUCLEOTIDE SEQUENCE</scope>
    <source>
        <strain evidence="1">PB745_01</strain>
        <tissue evidence="1">Gill</tissue>
    </source>
</reference>
<proteinExistence type="predicted"/>
<comment type="caution">
    <text evidence="1">The sequence shown here is derived from an EMBL/GenBank/DDBJ whole genome shotgun (WGS) entry which is preliminary data.</text>
</comment>
<dbReference type="EMBL" id="JAWQEG010008055">
    <property type="protein sequence ID" value="KAK3851078.1"/>
    <property type="molecule type" value="Genomic_DNA"/>
</dbReference>
<sequence>MQGSLSQPAVGAFSGQAELLTFPVLLTQSPCGSGLLLAPPSQSPCEYTIHPPNPLLSVRGELRACVSRRRVLNLLHTRCSREVKVWWLLQGSDMMDLGVGVHGGGRQACRKEGQT</sequence>
<name>A0AAE1BIP9_PETCI</name>
<organism evidence="1 2">
    <name type="scientific">Petrolisthes cinctipes</name>
    <name type="common">Flat porcelain crab</name>
    <dbReference type="NCBI Taxonomy" id="88211"/>
    <lineage>
        <taxon>Eukaryota</taxon>
        <taxon>Metazoa</taxon>
        <taxon>Ecdysozoa</taxon>
        <taxon>Arthropoda</taxon>
        <taxon>Crustacea</taxon>
        <taxon>Multicrustacea</taxon>
        <taxon>Malacostraca</taxon>
        <taxon>Eumalacostraca</taxon>
        <taxon>Eucarida</taxon>
        <taxon>Decapoda</taxon>
        <taxon>Pleocyemata</taxon>
        <taxon>Anomura</taxon>
        <taxon>Galatheoidea</taxon>
        <taxon>Porcellanidae</taxon>
        <taxon>Petrolisthes</taxon>
    </lineage>
</organism>
<dbReference type="Proteomes" id="UP001286313">
    <property type="component" value="Unassembled WGS sequence"/>
</dbReference>
<protein>
    <submittedName>
        <fullName evidence="1">Uncharacterized protein</fullName>
    </submittedName>
</protein>
<keyword evidence="2" id="KW-1185">Reference proteome</keyword>
<evidence type="ECO:0000313" key="1">
    <source>
        <dbReference type="EMBL" id="KAK3851078.1"/>
    </source>
</evidence>
<gene>
    <name evidence="1" type="ORF">Pcinc_042244</name>
</gene>
<dbReference type="AlphaFoldDB" id="A0AAE1BIP9"/>
<evidence type="ECO:0000313" key="2">
    <source>
        <dbReference type="Proteomes" id="UP001286313"/>
    </source>
</evidence>
<accession>A0AAE1BIP9</accession>